<keyword evidence="11" id="KW-1015">Disulfide bond</keyword>
<organism evidence="17 18">
    <name type="scientific">Polypterus senegalus</name>
    <name type="common">Senegal bichir</name>
    <dbReference type="NCBI Taxonomy" id="55291"/>
    <lineage>
        <taxon>Eukaryota</taxon>
        <taxon>Metazoa</taxon>
        <taxon>Chordata</taxon>
        <taxon>Craniata</taxon>
        <taxon>Vertebrata</taxon>
        <taxon>Euteleostomi</taxon>
        <taxon>Actinopterygii</taxon>
        <taxon>Polypteriformes</taxon>
        <taxon>Polypteridae</taxon>
        <taxon>Polypterus</taxon>
    </lineage>
</organism>
<evidence type="ECO:0000256" key="15">
    <source>
        <dbReference type="SAM" id="SignalP"/>
    </source>
</evidence>
<dbReference type="PROSITE" id="PS51450">
    <property type="entry name" value="LRR"/>
    <property type="match status" value="5"/>
</dbReference>
<protein>
    <recommendedName>
        <fullName evidence="4">Fibromodulin</fullName>
    </recommendedName>
    <alternativeName>
        <fullName evidence="14">Keratan sulfate proteoglycan fibromodulin</fullName>
    </alternativeName>
</protein>
<dbReference type="SMART" id="SM00369">
    <property type="entry name" value="LRR_TYP"/>
    <property type="match status" value="9"/>
</dbReference>
<feature type="chain" id="PRO_5036445193" description="Fibromodulin" evidence="15">
    <location>
        <begin position="19"/>
        <end position="353"/>
    </location>
</feature>
<evidence type="ECO:0000256" key="7">
    <source>
        <dbReference type="ARBA" id="ARBA00022614"/>
    </source>
</evidence>
<evidence type="ECO:0000259" key="16">
    <source>
        <dbReference type="SMART" id="SM00013"/>
    </source>
</evidence>
<comment type="caution">
    <text evidence="17">The sequence shown here is derived from an EMBL/GenBank/DDBJ whole genome shotgun (WGS) entry which is preliminary data.</text>
</comment>
<comment type="subunit">
    <text evidence="3">Binds to type I and type II collagen.</text>
</comment>
<evidence type="ECO:0000256" key="5">
    <source>
        <dbReference type="ARBA" id="ARBA00022525"/>
    </source>
</evidence>
<keyword evidence="5" id="KW-0964">Secreted</keyword>
<keyword evidence="18" id="KW-1185">Reference proteome</keyword>
<gene>
    <name evidence="17" type="primary">Fmod</name>
    <name evidence="17" type="ORF">GTO96_0015578</name>
</gene>
<feature type="domain" description="LRRNT" evidence="16">
    <location>
        <begin position="52"/>
        <end position="86"/>
    </location>
</feature>
<dbReference type="InterPro" id="IPR026906">
    <property type="entry name" value="LRR_5"/>
</dbReference>
<dbReference type="Proteomes" id="UP000886611">
    <property type="component" value="Unassembled WGS sequence"/>
</dbReference>
<dbReference type="AlphaFoldDB" id="A0A8X8BW73"/>
<keyword evidence="8 15" id="KW-0732">Signal</keyword>
<evidence type="ECO:0000256" key="2">
    <source>
        <dbReference type="ARBA" id="ARBA00005818"/>
    </source>
</evidence>
<dbReference type="InterPro" id="IPR032675">
    <property type="entry name" value="LRR_dom_sf"/>
</dbReference>
<feature type="non-terminal residue" evidence="17">
    <location>
        <position position="353"/>
    </location>
</feature>
<feature type="signal peptide" evidence="15">
    <location>
        <begin position="1"/>
        <end position="18"/>
    </location>
</feature>
<comment type="subcellular location">
    <subcellularLocation>
        <location evidence="1">Secreted</location>
        <location evidence="1">Extracellular space</location>
        <location evidence="1">Extracellular matrix</location>
    </subcellularLocation>
</comment>
<evidence type="ECO:0000256" key="14">
    <source>
        <dbReference type="ARBA" id="ARBA00032216"/>
    </source>
</evidence>
<comment type="similarity">
    <text evidence="2">Belongs to the small leucine-rich proteoglycan (SLRP) family. SLRP class II subfamily.</text>
</comment>
<dbReference type="PANTHER" id="PTHR45712:SF4">
    <property type="entry name" value="FIBROMODULIN"/>
    <property type="match status" value="1"/>
</dbReference>
<evidence type="ECO:0000256" key="6">
    <source>
        <dbReference type="ARBA" id="ARBA00022530"/>
    </source>
</evidence>
<dbReference type="InterPro" id="IPR000372">
    <property type="entry name" value="LRRNT"/>
</dbReference>
<keyword evidence="7" id="KW-0433">Leucine-rich repeat</keyword>
<dbReference type="OrthoDB" id="1668230at2759"/>
<evidence type="ECO:0000256" key="1">
    <source>
        <dbReference type="ARBA" id="ARBA00004498"/>
    </source>
</evidence>
<proteinExistence type="inferred from homology"/>
<dbReference type="Gene3D" id="3.80.10.10">
    <property type="entry name" value="Ribonuclease Inhibitor"/>
    <property type="match status" value="3"/>
</dbReference>
<evidence type="ECO:0000256" key="11">
    <source>
        <dbReference type="ARBA" id="ARBA00023157"/>
    </source>
</evidence>
<dbReference type="SMART" id="SM00013">
    <property type="entry name" value="LRRNT"/>
    <property type="match status" value="1"/>
</dbReference>
<dbReference type="InterPro" id="IPR050333">
    <property type="entry name" value="SLRP"/>
</dbReference>
<name>A0A8X8BW73_POLSE</name>
<dbReference type="EMBL" id="JAATIS010000485">
    <property type="protein sequence ID" value="KAG2468391.1"/>
    <property type="molecule type" value="Genomic_DNA"/>
</dbReference>
<dbReference type="Pfam" id="PF01462">
    <property type="entry name" value="LRRNT"/>
    <property type="match status" value="1"/>
</dbReference>
<evidence type="ECO:0000313" key="18">
    <source>
        <dbReference type="Proteomes" id="UP000886611"/>
    </source>
</evidence>
<dbReference type="Pfam" id="PF13306">
    <property type="entry name" value="LRR_5"/>
    <property type="match status" value="1"/>
</dbReference>
<evidence type="ECO:0000256" key="3">
    <source>
        <dbReference type="ARBA" id="ARBA00011226"/>
    </source>
</evidence>
<sequence>MKLILFLTVAGFCGLALCQQDDTYFWLSYLRSYWLGYSRFADPSPQRAQGRDCPLECDCPPNFPIAMYCDSRKLKHVPFVPSRMKYAYLQNNRITFIQEGVFDNATGLVWIMLHRNQLTDEKIGKNVFAKIINLERLYLDQNNLTVIPSPLPSSLKDLRLSNNKIAKIPTNAFEGMENLTSLILNNNQIEDIGGSLKGLQSLTLLDLSNNYLKKLPEQLPGQLHQLYLEFNSINTIPNEYFRKLPKLQYARLSNNKLTDEGVPSNAFNVSSLIELDLSYNKLQKIPLVNSNLENLYLHANQIKEFSLGSFCKVVDIMNFSHLRVLRLDGNSIPLSALPPETALCLRLASVIDL</sequence>
<dbReference type="Pfam" id="PF13855">
    <property type="entry name" value="LRR_8"/>
    <property type="match status" value="2"/>
</dbReference>
<keyword evidence="9" id="KW-0677">Repeat</keyword>
<dbReference type="FunFam" id="3.80.10.10:FF:000073">
    <property type="entry name" value="Lumican"/>
    <property type="match status" value="1"/>
</dbReference>
<evidence type="ECO:0000256" key="10">
    <source>
        <dbReference type="ARBA" id="ARBA00022974"/>
    </source>
</evidence>
<dbReference type="PRINTS" id="PR00019">
    <property type="entry name" value="LEURICHRPT"/>
</dbReference>
<dbReference type="PANTHER" id="PTHR45712">
    <property type="entry name" value="AGAP008170-PA"/>
    <property type="match status" value="1"/>
</dbReference>
<feature type="non-terminal residue" evidence="17">
    <location>
        <position position="1"/>
    </location>
</feature>
<keyword evidence="10" id="KW-0654">Proteoglycan</keyword>
<dbReference type="SMART" id="SM00364">
    <property type="entry name" value="LRR_BAC"/>
    <property type="match status" value="5"/>
</dbReference>
<evidence type="ECO:0000256" key="13">
    <source>
        <dbReference type="ARBA" id="ARBA00025136"/>
    </source>
</evidence>
<accession>A0A8X8BW73</accession>
<reference evidence="17 18" key="1">
    <citation type="journal article" date="2021" name="Cell">
        <title>Tracing the genetic footprints of vertebrate landing in non-teleost ray-finned fishes.</title>
        <authorList>
            <person name="Bi X."/>
            <person name="Wang K."/>
            <person name="Yang L."/>
            <person name="Pan H."/>
            <person name="Jiang H."/>
            <person name="Wei Q."/>
            <person name="Fang M."/>
            <person name="Yu H."/>
            <person name="Zhu C."/>
            <person name="Cai Y."/>
            <person name="He Y."/>
            <person name="Gan X."/>
            <person name="Zeng H."/>
            <person name="Yu D."/>
            <person name="Zhu Y."/>
            <person name="Jiang H."/>
            <person name="Qiu Q."/>
            <person name="Yang H."/>
            <person name="Zhang Y.E."/>
            <person name="Wang W."/>
            <person name="Zhu M."/>
            <person name="He S."/>
            <person name="Zhang G."/>
        </authorList>
    </citation>
    <scope>NUCLEOTIDE SEQUENCE [LARGE SCALE GENOMIC DNA]</scope>
    <source>
        <strain evidence="17">Bchr_013</strain>
    </source>
</reference>
<dbReference type="GO" id="GO:0005615">
    <property type="term" value="C:extracellular space"/>
    <property type="evidence" value="ECO:0007669"/>
    <property type="project" value="TreeGrafter"/>
</dbReference>
<keyword evidence="6" id="KW-0272">Extracellular matrix</keyword>
<dbReference type="InterPro" id="IPR003591">
    <property type="entry name" value="Leu-rich_rpt_typical-subtyp"/>
</dbReference>
<evidence type="ECO:0000256" key="12">
    <source>
        <dbReference type="ARBA" id="ARBA00023180"/>
    </source>
</evidence>
<comment type="function">
    <text evidence="13">Affects the rate of fibrils formation. May have a primary role in collagen fibrillogenesis.</text>
</comment>
<dbReference type="InterPro" id="IPR001611">
    <property type="entry name" value="Leu-rich_rpt"/>
</dbReference>
<evidence type="ECO:0000256" key="9">
    <source>
        <dbReference type="ARBA" id="ARBA00022737"/>
    </source>
</evidence>
<keyword evidence="12" id="KW-0325">Glycoprotein</keyword>
<evidence type="ECO:0000256" key="8">
    <source>
        <dbReference type="ARBA" id="ARBA00022729"/>
    </source>
</evidence>
<evidence type="ECO:0000256" key="4">
    <source>
        <dbReference type="ARBA" id="ARBA00018230"/>
    </source>
</evidence>
<evidence type="ECO:0000313" key="17">
    <source>
        <dbReference type="EMBL" id="KAG2468391.1"/>
    </source>
</evidence>
<dbReference type="SUPFAM" id="SSF52058">
    <property type="entry name" value="L domain-like"/>
    <property type="match status" value="1"/>
</dbReference>